<dbReference type="AlphaFoldDB" id="A0A1W5ZXR1"/>
<dbReference type="RefSeq" id="WP_085030501.1">
    <property type="nucleotide sequence ID" value="NZ_CP020772.1"/>
</dbReference>
<dbReference type="EMBL" id="CP020772">
    <property type="protein sequence ID" value="ARI78041.1"/>
    <property type="molecule type" value="Genomic_DNA"/>
</dbReference>
<evidence type="ECO:0000256" key="8">
    <source>
        <dbReference type="ARBA" id="ARBA00075076"/>
    </source>
</evidence>
<proteinExistence type="inferred from homology"/>
<keyword evidence="14" id="KW-1185">Reference proteome</keyword>
<dbReference type="STRING" id="402384.HM131_14800"/>
<protein>
    <recommendedName>
        <fullName evidence="5">Molybdopterin synthase sulfur carrier subunit</fullName>
    </recommendedName>
    <alternativeName>
        <fullName evidence="11">MPT synthase subunit 1</fullName>
    </alternativeName>
    <alternativeName>
        <fullName evidence="8">Molybdenum cofactor biosynthesis protein D</fullName>
    </alternativeName>
    <alternativeName>
        <fullName evidence="10">Molybdopterin-converting factor small subunit</fullName>
    </alternativeName>
    <alternativeName>
        <fullName evidence="9">Molybdopterin-converting factor subunit 1</fullName>
    </alternativeName>
    <alternativeName>
        <fullName evidence="12">Sulfur carrier protein MoaD</fullName>
    </alternativeName>
</protein>
<dbReference type="InterPro" id="IPR010038">
    <property type="entry name" value="MoaD_arc-typ"/>
</dbReference>
<accession>A0A1W5ZXR1</accession>
<evidence type="ECO:0000256" key="11">
    <source>
        <dbReference type="ARBA" id="ARBA00078020"/>
    </source>
</evidence>
<dbReference type="OrthoDB" id="9801945at2"/>
<evidence type="ECO:0000256" key="5">
    <source>
        <dbReference type="ARBA" id="ARBA00024247"/>
    </source>
</evidence>
<dbReference type="KEGG" id="hmn:HM131_14800"/>
<dbReference type="UniPathway" id="UPA00344"/>
<dbReference type="CDD" id="cd00754">
    <property type="entry name" value="Ubl_MoaD"/>
    <property type="match status" value="1"/>
</dbReference>
<evidence type="ECO:0000256" key="9">
    <source>
        <dbReference type="ARBA" id="ARBA00076711"/>
    </source>
</evidence>
<sequence length="77" mass="8634">MNKILFFAELREKMGEDSIELNMSGKKVEEIKEIIQKVYSLSNVEHSMVAVNEEFAKNETEVKDGDTIAFIPPVSGG</sequence>
<evidence type="ECO:0000256" key="7">
    <source>
        <dbReference type="ARBA" id="ARBA00063099"/>
    </source>
</evidence>
<evidence type="ECO:0000256" key="3">
    <source>
        <dbReference type="ARBA" id="ARBA00023150"/>
    </source>
</evidence>
<dbReference type="InterPro" id="IPR044672">
    <property type="entry name" value="MOCS2A"/>
</dbReference>
<keyword evidence="2" id="KW-0547">Nucleotide-binding</keyword>
<dbReference type="GO" id="GO:1990133">
    <property type="term" value="C:molybdopterin adenylyltransferase complex"/>
    <property type="evidence" value="ECO:0007669"/>
    <property type="project" value="TreeGrafter"/>
</dbReference>
<dbReference type="PANTHER" id="PTHR33359">
    <property type="entry name" value="MOLYBDOPTERIN SYNTHASE SULFUR CARRIER SUBUNIT"/>
    <property type="match status" value="1"/>
</dbReference>
<evidence type="ECO:0000256" key="1">
    <source>
        <dbReference type="ARBA" id="ARBA00005046"/>
    </source>
</evidence>
<comment type="function">
    <text evidence="6">Involved in sulfur transfer in the conversion of molybdopterin precursor Z to molybdopterin.</text>
</comment>
<evidence type="ECO:0000256" key="4">
    <source>
        <dbReference type="ARBA" id="ARBA00024200"/>
    </source>
</evidence>
<evidence type="ECO:0000256" key="10">
    <source>
        <dbReference type="ARBA" id="ARBA00077809"/>
    </source>
</evidence>
<dbReference type="Proteomes" id="UP000192527">
    <property type="component" value="Chromosome"/>
</dbReference>
<dbReference type="NCBIfam" id="TIGR01687">
    <property type="entry name" value="moaD_arch"/>
    <property type="match status" value="1"/>
</dbReference>
<organism evidence="13 14">
    <name type="scientific">Halobacillus mangrovi</name>
    <dbReference type="NCBI Taxonomy" id="402384"/>
    <lineage>
        <taxon>Bacteria</taxon>
        <taxon>Bacillati</taxon>
        <taxon>Bacillota</taxon>
        <taxon>Bacilli</taxon>
        <taxon>Bacillales</taxon>
        <taxon>Bacillaceae</taxon>
        <taxon>Halobacillus</taxon>
    </lineage>
</organism>
<evidence type="ECO:0000313" key="13">
    <source>
        <dbReference type="EMBL" id="ARI78041.1"/>
    </source>
</evidence>
<dbReference type="InterPro" id="IPR003749">
    <property type="entry name" value="ThiS/MoaD-like"/>
</dbReference>
<dbReference type="FunFam" id="3.10.20.30:FF:000010">
    <property type="entry name" value="Molybdopterin synthase sulfur carrier subunit"/>
    <property type="match status" value="1"/>
</dbReference>
<dbReference type="Gene3D" id="3.10.20.30">
    <property type="match status" value="1"/>
</dbReference>
<comment type="similarity">
    <text evidence="4">Belongs to the MoaD family.</text>
</comment>
<dbReference type="InterPro" id="IPR016155">
    <property type="entry name" value="Mopterin_synth/thiamin_S_b"/>
</dbReference>
<evidence type="ECO:0000313" key="14">
    <source>
        <dbReference type="Proteomes" id="UP000192527"/>
    </source>
</evidence>
<name>A0A1W5ZXR1_9BACI</name>
<dbReference type="GO" id="GO:0006777">
    <property type="term" value="P:Mo-molybdopterin cofactor biosynthetic process"/>
    <property type="evidence" value="ECO:0007669"/>
    <property type="project" value="UniProtKB-KW"/>
</dbReference>
<dbReference type="Pfam" id="PF02597">
    <property type="entry name" value="ThiS"/>
    <property type="match status" value="1"/>
</dbReference>
<dbReference type="SUPFAM" id="SSF54285">
    <property type="entry name" value="MoaD/ThiS"/>
    <property type="match status" value="1"/>
</dbReference>
<comment type="pathway">
    <text evidence="1">Cofactor biosynthesis; molybdopterin biosynthesis.</text>
</comment>
<dbReference type="GO" id="GO:0000166">
    <property type="term" value="F:nucleotide binding"/>
    <property type="evidence" value="ECO:0007669"/>
    <property type="project" value="UniProtKB-KW"/>
</dbReference>
<dbReference type="PANTHER" id="PTHR33359:SF1">
    <property type="entry name" value="MOLYBDOPTERIN SYNTHASE SULFUR CARRIER SUBUNIT"/>
    <property type="match status" value="1"/>
</dbReference>
<comment type="subunit">
    <text evidence="7">Heterotetramer of 2 MoaD subunits and 2 MoaE subunits. Forms a stable heterotetrameric complex of 2 MoaD and 2 MoeB during adenylation of MoaD by MoeB. During catalysis MoaD shuttles between the two heterotetrameric complexes.</text>
</comment>
<keyword evidence="3" id="KW-0501">Molybdenum cofactor biosynthesis</keyword>
<reference evidence="13 14" key="1">
    <citation type="submission" date="2017-04" db="EMBL/GenBank/DDBJ databases">
        <title>The whole genome sequencing and assembly of Halobacillus mangrovi strain.</title>
        <authorList>
            <person name="Lee S.-J."/>
            <person name="Park M.-K."/>
            <person name="Kim J.-Y."/>
            <person name="Lee Y.-J."/>
            <person name="Yi H."/>
            <person name="Bahn Y.-S."/>
            <person name="Kim J.F."/>
            <person name="Lee D.-W."/>
        </authorList>
    </citation>
    <scope>NUCLEOTIDE SEQUENCE [LARGE SCALE GENOMIC DNA]</scope>
    <source>
        <strain evidence="13 14">KTB 131</strain>
    </source>
</reference>
<gene>
    <name evidence="13" type="ORF">HM131_14800</name>
</gene>
<dbReference type="InterPro" id="IPR012675">
    <property type="entry name" value="Beta-grasp_dom_sf"/>
</dbReference>
<evidence type="ECO:0000256" key="2">
    <source>
        <dbReference type="ARBA" id="ARBA00022741"/>
    </source>
</evidence>
<dbReference type="NCBIfam" id="TIGR01682">
    <property type="entry name" value="moaD"/>
    <property type="match status" value="1"/>
</dbReference>
<evidence type="ECO:0000256" key="12">
    <source>
        <dbReference type="ARBA" id="ARBA00078992"/>
    </source>
</evidence>
<evidence type="ECO:0000256" key="6">
    <source>
        <dbReference type="ARBA" id="ARBA00054425"/>
    </source>
</evidence>